<evidence type="ECO:0000313" key="1">
    <source>
        <dbReference type="EMBL" id="VDN57552.1"/>
    </source>
</evidence>
<dbReference type="Proteomes" id="UP000038040">
    <property type="component" value="Unplaced"/>
</dbReference>
<dbReference type="Proteomes" id="UP000274756">
    <property type="component" value="Unassembled WGS sequence"/>
</dbReference>
<evidence type="ECO:0000313" key="3">
    <source>
        <dbReference type="Proteomes" id="UP000274756"/>
    </source>
</evidence>
<dbReference type="OrthoDB" id="6020750at2759"/>
<keyword evidence="3" id="KW-1185">Reference proteome</keyword>
<accession>A0A0N4U8Y0</accession>
<sequence>MSLEQYAFLRLSLSVVSDQTAISATTSQFCIALNNQKGINGIAINQISPNKWITNNEMQYSYGWLGEKWISGIPFNILEKWNCEEILNLKPLHRFMTEIGRLDAQKYGNHFIIDELQTSFIFDEKNETITTRNCGFIDLHPMKGDIIVDMGNDNNVTKKLRRKPRNQLLMIDRDY</sequence>
<protein>
    <submittedName>
        <fullName evidence="4">IstB_IS21 domain-containing protein</fullName>
    </submittedName>
</protein>
<gene>
    <name evidence="1" type="ORF">DME_LOCUS7525</name>
</gene>
<proteinExistence type="predicted"/>
<dbReference type="STRING" id="318479.A0A0N4U8Y0"/>
<evidence type="ECO:0000313" key="2">
    <source>
        <dbReference type="Proteomes" id="UP000038040"/>
    </source>
</evidence>
<evidence type="ECO:0000313" key="4">
    <source>
        <dbReference type="WBParaSite" id="DME_0000352001-mRNA-1"/>
    </source>
</evidence>
<dbReference type="AlphaFoldDB" id="A0A0N4U8Y0"/>
<name>A0A0N4U8Y0_DRAME</name>
<dbReference type="EMBL" id="UYYG01001161">
    <property type="protein sequence ID" value="VDN57552.1"/>
    <property type="molecule type" value="Genomic_DNA"/>
</dbReference>
<reference evidence="4" key="1">
    <citation type="submission" date="2017-02" db="UniProtKB">
        <authorList>
            <consortium name="WormBaseParasite"/>
        </authorList>
    </citation>
    <scope>IDENTIFICATION</scope>
</reference>
<organism evidence="2 4">
    <name type="scientific">Dracunculus medinensis</name>
    <name type="common">Guinea worm</name>
    <dbReference type="NCBI Taxonomy" id="318479"/>
    <lineage>
        <taxon>Eukaryota</taxon>
        <taxon>Metazoa</taxon>
        <taxon>Ecdysozoa</taxon>
        <taxon>Nematoda</taxon>
        <taxon>Chromadorea</taxon>
        <taxon>Rhabditida</taxon>
        <taxon>Spirurina</taxon>
        <taxon>Dracunculoidea</taxon>
        <taxon>Dracunculidae</taxon>
        <taxon>Dracunculus</taxon>
    </lineage>
</organism>
<dbReference type="WBParaSite" id="DME_0000352001-mRNA-1">
    <property type="protein sequence ID" value="DME_0000352001-mRNA-1"/>
    <property type="gene ID" value="DME_0000352001"/>
</dbReference>
<reference evidence="1 3" key="2">
    <citation type="submission" date="2018-11" db="EMBL/GenBank/DDBJ databases">
        <authorList>
            <consortium name="Pathogen Informatics"/>
        </authorList>
    </citation>
    <scope>NUCLEOTIDE SEQUENCE [LARGE SCALE GENOMIC DNA]</scope>
</reference>